<evidence type="ECO:0000256" key="1">
    <source>
        <dbReference type="SAM" id="MobiDB-lite"/>
    </source>
</evidence>
<accession>A0A8H3DB32</accession>
<feature type="region of interest" description="Disordered" evidence="1">
    <location>
        <begin position="36"/>
        <end position="70"/>
    </location>
</feature>
<dbReference type="InterPro" id="IPR045338">
    <property type="entry name" value="DUF6535"/>
</dbReference>
<sequence>MSLLIPTNLSNAHKGKRKPDKSDIVFACDYPASIQQGEDAERELPDTRDQPKTVHNAAESDRLPRKRSPVPVTLVDLDAAQMDPDEYGAELGKEARVWKVYVQETDKWDRELVDGWNKSLDVILVF</sequence>
<dbReference type="EMBL" id="CAJMWT010006862">
    <property type="protein sequence ID" value="CAE6520756.1"/>
    <property type="molecule type" value="Genomic_DNA"/>
</dbReference>
<name>A0A8H3DB32_9AGAM</name>
<comment type="caution">
    <text evidence="3">The sequence shown here is derived from an EMBL/GenBank/DDBJ whole genome shotgun (WGS) entry which is preliminary data.</text>
</comment>
<evidence type="ECO:0000313" key="3">
    <source>
        <dbReference type="EMBL" id="CAE6520756.1"/>
    </source>
</evidence>
<feature type="region of interest" description="Disordered" evidence="1">
    <location>
        <begin position="1"/>
        <end position="20"/>
    </location>
</feature>
<protein>
    <recommendedName>
        <fullName evidence="2">DUF6535 domain-containing protein</fullName>
    </recommendedName>
</protein>
<dbReference type="Pfam" id="PF20153">
    <property type="entry name" value="DUF6535"/>
    <property type="match status" value="1"/>
</dbReference>
<proteinExistence type="predicted"/>
<evidence type="ECO:0000313" key="4">
    <source>
        <dbReference type="Proteomes" id="UP000663843"/>
    </source>
</evidence>
<organism evidence="3 4">
    <name type="scientific">Rhizoctonia solani</name>
    <dbReference type="NCBI Taxonomy" id="456999"/>
    <lineage>
        <taxon>Eukaryota</taxon>
        <taxon>Fungi</taxon>
        <taxon>Dikarya</taxon>
        <taxon>Basidiomycota</taxon>
        <taxon>Agaricomycotina</taxon>
        <taxon>Agaricomycetes</taxon>
        <taxon>Cantharellales</taxon>
        <taxon>Ceratobasidiaceae</taxon>
        <taxon>Rhizoctonia</taxon>
    </lineage>
</organism>
<feature type="compositionally biased region" description="Basic and acidic residues" evidence="1">
    <location>
        <begin position="42"/>
        <end position="63"/>
    </location>
</feature>
<gene>
    <name evidence="3" type="ORF">RDB_LOCUS165003</name>
</gene>
<dbReference type="AlphaFoldDB" id="A0A8H3DB32"/>
<feature type="non-terminal residue" evidence="3">
    <location>
        <position position="1"/>
    </location>
</feature>
<dbReference type="Proteomes" id="UP000663843">
    <property type="component" value="Unassembled WGS sequence"/>
</dbReference>
<feature type="domain" description="DUF6535" evidence="2">
    <location>
        <begin position="98"/>
        <end position="126"/>
    </location>
</feature>
<feature type="compositionally biased region" description="Polar residues" evidence="1">
    <location>
        <begin position="1"/>
        <end position="11"/>
    </location>
</feature>
<reference evidence="3" key="1">
    <citation type="submission" date="2021-01" db="EMBL/GenBank/DDBJ databases">
        <authorList>
            <person name="Kaushik A."/>
        </authorList>
    </citation>
    <scope>NUCLEOTIDE SEQUENCE</scope>
    <source>
        <strain evidence="3">AG2-2IIIB</strain>
    </source>
</reference>
<evidence type="ECO:0000259" key="2">
    <source>
        <dbReference type="Pfam" id="PF20153"/>
    </source>
</evidence>